<dbReference type="Pfam" id="PF01157">
    <property type="entry name" value="Ribosomal_L21e"/>
    <property type="match status" value="1"/>
</dbReference>
<dbReference type="FunFam" id="2.30.30.70:FF:000001">
    <property type="entry name" value="60S ribosomal protein L21"/>
    <property type="match status" value="1"/>
</dbReference>
<dbReference type="VEuPathDB" id="MicrosporidiaDB:HERIO_1316"/>
<dbReference type="SUPFAM" id="SSF50104">
    <property type="entry name" value="Translation proteins SH3-like domain"/>
    <property type="match status" value="1"/>
</dbReference>
<organism evidence="4 5">
    <name type="scientific">Hepatospora eriocheir</name>
    <dbReference type="NCBI Taxonomy" id="1081669"/>
    <lineage>
        <taxon>Eukaryota</taxon>
        <taxon>Fungi</taxon>
        <taxon>Fungi incertae sedis</taxon>
        <taxon>Microsporidia</taxon>
        <taxon>Hepatosporidae</taxon>
        <taxon>Hepatospora</taxon>
    </lineage>
</organism>
<dbReference type="PROSITE" id="PS01171">
    <property type="entry name" value="RIBOSOMAL_L21E"/>
    <property type="match status" value="1"/>
</dbReference>
<accession>A0A1X0Q5J8</accession>
<dbReference type="InterPro" id="IPR001147">
    <property type="entry name" value="Ribosomal_eL21"/>
</dbReference>
<dbReference type="EMBL" id="LTAI01002151">
    <property type="protein sequence ID" value="ORD92953.1"/>
    <property type="molecule type" value="Genomic_DNA"/>
</dbReference>
<keyword evidence="3" id="KW-0687">Ribonucleoprotein</keyword>
<evidence type="ECO:0000256" key="3">
    <source>
        <dbReference type="ARBA" id="ARBA00023274"/>
    </source>
</evidence>
<dbReference type="InterPro" id="IPR008991">
    <property type="entry name" value="Translation_prot_SH3-like_sf"/>
</dbReference>
<evidence type="ECO:0000256" key="2">
    <source>
        <dbReference type="ARBA" id="ARBA00022980"/>
    </source>
</evidence>
<dbReference type="GO" id="GO:1990904">
    <property type="term" value="C:ribonucleoprotein complex"/>
    <property type="evidence" value="ECO:0007669"/>
    <property type="project" value="UniProtKB-KW"/>
</dbReference>
<dbReference type="Proteomes" id="UP000192501">
    <property type="component" value="Unassembled WGS sequence"/>
</dbReference>
<reference evidence="4 5" key="1">
    <citation type="journal article" date="2017" name="Environ. Microbiol.">
        <title>Decay of the glycolytic pathway and adaptation to intranuclear parasitism within Enterocytozoonidae microsporidia.</title>
        <authorList>
            <person name="Wiredu Boakye D."/>
            <person name="Jaroenlak P."/>
            <person name="Prachumwat A."/>
            <person name="Williams T.A."/>
            <person name="Bateman K.S."/>
            <person name="Itsathitphaisarn O."/>
            <person name="Sritunyalucksana K."/>
            <person name="Paszkiewicz K.H."/>
            <person name="Moore K.A."/>
            <person name="Stentiford G.D."/>
            <person name="Williams B.A."/>
        </authorList>
    </citation>
    <scope>NUCLEOTIDE SEQUENCE [LARGE SCALE GENOMIC DNA]</scope>
    <source>
        <strain evidence="5">canceri</strain>
    </source>
</reference>
<dbReference type="VEuPathDB" id="MicrosporidiaDB:A0H76_2895"/>
<sequence>MYSKGYRRRTRTLFSKDFGKKGLPNTTKILQQYKKGDYVDCKVDPSVVKGMPHKYYHGKTGRVFKVDKRAVGVEFFRQVGGKKIRRLVNARVEHLTLSECNSETKRLRQEHNARVIESRKTGESIKVIKRQPTGPRCQYLLSTTEKPMIELKVQKVVKFE</sequence>
<dbReference type="PANTHER" id="PTHR20981">
    <property type="entry name" value="60S RIBOSOMAL PROTEIN L21"/>
    <property type="match status" value="1"/>
</dbReference>
<protein>
    <submittedName>
        <fullName evidence="4">RL212</fullName>
    </submittedName>
</protein>
<dbReference type="Gene3D" id="2.30.30.70">
    <property type="entry name" value="Ribosomal protein L21"/>
    <property type="match status" value="1"/>
</dbReference>
<dbReference type="GO" id="GO:0006412">
    <property type="term" value="P:translation"/>
    <property type="evidence" value="ECO:0007669"/>
    <property type="project" value="InterPro"/>
</dbReference>
<dbReference type="AlphaFoldDB" id="A0A1X0Q5J8"/>
<comment type="similarity">
    <text evidence="1">Belongs to the eukaryotic ribosomal protein eL21 family.</text>
</comment>
<keyword evidence="2" id="KW-0689">Ribosomal protein</keyword>
<evidence type="ECO:0000313" key="4">
    <source>
        <dbReference type="EMBL" id="ORD92953.1"/>
    </source>
</evidence>
<dbReference type="InterPro" id="IPR036948">
    <property type="entry name" value="Ribosomal_eL21_sf"/>
</dbReference>
<dbReference type="GO" id="GO:0003735">
    <property type="term" value="F:structural constituent of ribosome"/>
    <property type="evidence" value="ECO:0007669"/>
    <property type="project" value="InterPro"/>
</dbReference>
<dbReference type="InterPro" id="IPR018259">
    <property type="entry name" value="Ribosomal_eL21_CS"/>
</dbReference>
<proteinExistence type="inferred from homology"/>
<gene>
    <name evidence="4" type="primary">RL212</name>
    <name evidence="4" type="ORF">A0H76_2895</name>
</gene>
<dbReference type="GO" id="GO:0005840">
    <property type="term" value="C:ribosome"/>
    <property type="evidence" value="ECO:0007669"/>
    <property type="project" value="UniProtKB-KW"/>
</dbReference>
<evidence type="ECO:0000256" key="1">
    <source>
        <dbReference type="ARBA" id="ARBA00008427"/>
    </source>
</evidence>
<evidence type="ECO:0000313" key="5">
    <source>
        <dbReference type="Proteomes" id="UP000192501"/>
    </source>
</evidence>
<name>A0A1X0Q5J8_9MICR</name>
<comment type="caution">
    <text evidence="4">The sequence shown here is derived from an EMBL/GenBank/DDBJ whole genome shotgun (WGS) entry which is preliminary data.</text>
</comment>